<keyword evidence="5" id="KW-0812">Transmembrane</keyword>
<feature type="compositionally biased region" description="Low complexity" evidence="4">
    <location>
        <begin position="23"/>
        <end position="53"/>
    </location>
</feature>
<name>L8I395_9CETA</name>
<evidence type="ECO:0000313" key="7">
    <source>
        <dbReference type="EMBL" id="ELR50980.1"/>
    </source>
</evidence>
<evidence type="ECO:0000313" key="8">
    <source>
        <dbReference type="Proteomes" id="UP000011080"/>
    </source>
</evidence>
<feature type="compositionally biased region" description="Basic and acidic residues" evidence="4">
    <location>
        <begin position="204"/>
        <end position="222"/>
    </location>
</feature>
<keyword evidence="5" id="KW-1133">Transmembrane helix</keyword>
<proteinExistence type="predicted"/>
<feature type="region of interest" description="Disordered" evidence="4">
    <location>
        <begin position="203"/>
        <end position="222"/>
    </location>
</feature>
<dbReference type="AlphaFoldDB" id="L8I395"/>
<feature type="compositionally biased region" description="Low complexity" evidence="4">
    <location>
        <begin position="79"/>
        <end position="95"/>
    </location>
</feature>
<feature type="compositionally biased region" description="Basic and acidic residues" evidence="4">
    <location>
        <begin position="390"/>
        <end position="402"/>
    </location>
</feature>
<protein>
    <recommendedName>
        <fullName evidence="1">Condensin-2 complex subunit H2</fullName>
    </recommendedName>
    <alternativeName>
        <fullName evidence="3">Non-SMC condensin II complex subunit H2</fullName>
    </alternativeName>
</protein>
<dbReference type="EMBL" id="JH882083">
    <property type="protein sequence ID" value="ELR50980.1"/>
    <property type="molecule type" value="Genomic_DNA"/>
</dbReference>
<evidence type="ECO:0000256" key="1">
    <source>
        <dbReference type="ARBA" id="ARBA00016903"/>
    </source>
</evidence>
<evidence type="ECO:0000256" key="5">
    <source>
        <dbReference type="SAM" id="Phobius"/>
    </source>
</evidence>
<dbReference type="InterPro" id="IPR031737">
    <property type="entry name" value="CNDH2_C"/>
</dbReference>
<dbReference type="GO" id="GO:0000796">
    <property type="term" value="C:condensin complex"/>
    <property type="evidence" value="ECO:0007669"/>
    <property type="project" value="TreeGrafter"/>
</dbReference>
<evidence type="ECO:0000256" key="3">
    <source>
        <dbReference type="ARBA" id="ARBA00030479"/>
    </source>
</evidence>
<dbReference type="GO" id="GO:0003682">
    <property type="term" value="F:chromatin binding"/>
    <property type="evidence" value="ECO:0007669"/>
    <property type="project" value="TreeGrafter"/>
</dbReference>
<dbReference type="Proteomes" id="UP000011080">
    <property type="component" value="Unassembled WGS sequence"/>
</dbReference>
<dbReference type="GO" id="GO:0005634">
    <property type="term" value="C:nucleus"/>
    <property type="evidence" value="ECO:0007669"/>
    <property type="project" value="TreeGrafter"/>
</dbReference>
<evidence type="ECO:0000256" key="2">
    <source>
        <dbReference type="ARBA" id="ARBA00023067"/>
    </source>
</evidence>
<dbReference type="Pfam" id="PF16858">
    <property type="entry name" value="CNDH2_C"/>
    <property type="match status" value="1"/>
</dbReference>
<evidence type="ECO:0000256" key="4">
    <source>
        <dbReference type="SAM" id="MobiDB-lite"/>
    </source>
</evidence>
<feature type="region of interest" description="Disordered" evidence="4">
    <location>
        <begin position="14"/>
        <end position="122"/>
    </location>
</feature>
<gene>
    <name evidence="7" type="ORF">M91_11139</name>
</gene>
<organism evidence="7 8">
    <name type="scientific">Bos mutus</name>
    <name type="common">wild yak</name>
    <dbReference type="NCBI Taxonomy" id="72004"/>
    <lineage>
        <taxon>Eukaryota</taxon>
        <taxon>Metazoa</taxon>
        <taxon>Chordata</taxon>
        <taxon>Craniata</taxon>
        <taxon>Vertebrata</taxon>
        <taxon>Euteleostomi</taxon>
        <taxon>Mammalia</taxon>
        <taxon>Eutheria</taxon>
        <taxon>Laurasiatheria</taxon>
        <taxon>Artiodactyla</taxon>
        <taxon>Ruminantia</taxon>
        <taxon>Pecora</taxon>
        <taxon>Bovidae</taxon>
        <taxon>Bovinae</taxon>
        <taxon>Bos</taxon>
    </lineage>
</organism>
<keyword evidence="2" id="KW-0226">DNA condensation</keyword>
<feature type="region of interest" description="Disordered" evidence="4">
    <location>
        <begin position="382"/>
        <end position="423"/>
    </location>
</feature>
<dbReference type="PANTHER" id="PTHR14324:SF3">
    <property type="entry name" value="CONDENSIN-2 COMPLEX SUBUNIT H2"/>
    <property type="match status" value="1"/>
</dbReference>
<evidence type="ECO:0000259" key="6">
    <source>
        <dbReference type="Pfam" id="PF16858"/>
    </source>
</evidence>
<reference evidence="7 8" key="1">
    <citation type="journal article" date="2012" name="Nat. Genet.">
        <title>The yak genome and adaptation to life at high altitude.</title>
        <authorList>
            <person name="Qiu Q."/>
            <person name="Zhang G."/>
            <person name="Ma T."/>
            <person name="Qian W."/>
            <person name="Wang J."/>
            <person name="Ye Z."/>
            <person name="Cao C."/>
            <person name="Hu Q."/>
            <person name="Kim J."/>
            <person name="Larkin D.M."/>
            <person name="Auvil L."/>
            <person name="Capitanu B."/>
            <person name="Ma J."/>
            <person name="Lewin H.A."/>
            <person name="Qian X."/>
            <person name="Lang Y."/>
            <person name="Zhou R."/>
            <person name="Wang L."/>
            <person name="Wang K."/>
            <person name="Xia J."/>
            <person name="Liao S."/>
            <person name="Pan S."/>
            <person name="Lu X."/>
            <person name="Hou H."/>
            <person name="Wang Y."/>
            <person name="Zang X."/>
            <person name="Yin Y."/>
            <person name="Ma H."/>
            <person name="Zhang J."/>
            <person name="Wang Z."/>
            <person name="Zhang Y."/>
            <person name="Zhang D."/>
            <person name="Yonezawa T."/>
            <person name="Hasegawa M."/>
            <person name="Zhong Y."/>
            <person name="Liu W."/>
            <person name="Zhang Y."/>
            <person name="Huang Z."/>
            <person name="Zhang S."/>
            <person name="Long R."/>
            <person name="Yang H."/>
            <person name="Wang J."/>
            <person name="Lenstra J.A."/>
            <person name="Cooper D.N."/>
            <person name="Wu Y."/>
            <person name="Wang J."/>
            <person name="Shi P."/>
            <person name="Wang J."/>
            <person name="Liu J."/>
        </authorList>
    </citation>
    <scope>NUCLEOTIDE SEQUENCE [LARGE SCALE GENOMIC DNA]</scope>
    <source>
        <strain evidence="8">yakQH1</strain>
    </source>
</reference>
<accession>L8I395</accession>
<feature type="transmembrane region" description="Helical" evidence="5">
    <location>
        <begin position="528"/>
        <end position="546"/>
    </location>
</feature>
<dbReference type="InterPro" id="IPR031739">
    <property type="entry name" value="Ncaph2"/>
</dbReference>
<feature type="domain" description="Condensin-2 complex subunit H2 C-terminal" evidence="6">
    <location>
        <begin position="234"/>
        <end position="292"/>
    </location>
</feature>
<keyword evidence="5" id="KW-0472">Membrane</keyword>
<sequence length="561" mass="63155">MNFTEAAQLMQGSFVSPVRRRTSSTPWRTRLSTSSLARSGPSSPSPSWKMGPSQTPLRRAQCPEAGVRKRLKRMHSGQRSPLRPQPLRSRSSLKSPLRERKEALEPASWLKETPDPWQGLEPFESLDSERCRKGRPYSVPPAWRRCQDRSERGRVASSCRTFTSTRPHAGSRRPWRKGPSFAAMEVLYWKHDSVEDLGAADDFLEPKEYTEPKAAEPGEKAEREAAATPVSLRWEELVQKNVELFVTTWKQELVQETELKQHVRDWEDTIQTLLQEQEEHMPFDIHTCGDQLANDNTVEITQHLGLEVAVATMSLRLLTYQRAHEHFQTYGAPSTPETFIPSRFSMSFQESREVADCSRLQFFLRFSPGAASSEACCGSQRCTPTYNTQRSKEEPGERREADGNLASQSADVSSLPRPRRVSGALAARMQGQAVQGQKLLGGLKNHTWAHDLERHCTSHGGSEKGRMMAGGSLAPSNYEGNESHTYMKNQGLQALFLPTFWPCHPARRRQRGNRAPGGLSRPPSQCCGLGLLHFSSYMIVTLYLLILRITNMTKEAGLLSP</sequence>
<dbReference type="PANTHER" id="PTHR14324">
    <property type="entry name" value="CONDENSIN-2 COMPLEX SUBUNIT H2"/>
    <property type="match status" value="1"/>
</dbReference>
<dbReference type="GO" id="GO:0010032">
    <property type="term" value="P:meiotic chromosome condensation"/>
    <property type="evidence" value="ECO:0007669"/>
    <property type="project" value="TreeGrafter"/>
</dbReference>
<dbReference type="GO" id="GO:0051306">
    <property type="term" value="P:mitotic sister chromatid separation"/>
    <property type="evidence" value="ECO:0007669"/>
    <property type="project" value="TreeGrafter"/>
</dbReference>